<dbReference type="OrthoDB" id="9793389at2"/>
<dbReference type="Pfam" id="PF14542">
    <property type="entry name" value="Acetyltransf_CG"/>
    <property type="match status" value="1"/>
</dbReference>
<keyword evidence="5" id="KW-1185">Reference proteome</keyword>
<dbReference type="PROSITE" id="PS51729">
    <property type="entry name" value="GNAT_YJDJ"/>
    <property type="match status" value="1"/>
</dbReference>
<dbReference type="KEGG" id="mhw:ACT01_06285"/>
<sequence length="91" mass="10426">MNLQYSPNKIWIENEEGKTVGEVDFFQDEQGDYDIVHTEVDDSMRGQGAAGRLVQAAADYIRSTGHQTKASCSYASRWFMRHKDYSDVYLP</sequence>
<keyword evidence="3" id="KW-0808">Transferase</keyword>
<keyword evidence="2" id="KW-0012">Acyltransferase</keyword>
<protein>
    <submittedName>
        <fullName evidence="2 3">N-acetyltransferase</fullName>
        <ecNumber evidence="2">2.3.1.-</ecNumber>
    </submittedName>
</protein>
<dbReference type="SUPFAM" id="SSF55729">
    <property type="entry name" value="Acyl-CoA N-acyltransferases (Nat)"/>
    <property type="match status" value="1"/>
</dbReference>
<dbReference type="GO" id="GO:0016746">
    <property type="term" value="F:acyltransferase activity"/>
    <property type="evidence" value="ECO:0007669"/>
    <property type="project" value="UniProtKB-KW"/>
</dbReference>
<dbReference type="RefSeq" id="WP_059075415.1">
    <property type="nucleotide sequence ID" value="NZ_CP011940.1"/>
</dbReference>
<dbReference type="InterPro" id="IPR016181">
    <property type="entry name" value="Acyl_CoA_acyltransferase"/>
</dbReference>
<dbReference type="Proteomes" id="UP001605989">
    <property type="component" value="Unassembled WGS sequence"/>
</dbReference>
<comment type="caution">
    <text evidence="3">The sequence shown here is derived from an EMBL/GenBank/DDBJ whole genome shotgun (WGS) entry which is preliminary data.</text>
</comment>
<reference evidence="3 4" key="1">
    <citation type="submission" date="2020-04" db="EMBL/GenBank/DDBJ databases">
        <authorList>
            <person name="Hitch T.C.A."/>
            <person name="Wylensek D."/>
            <person name="Clavel T."/>
        </authorList>
    </citation>
    <scope>NUCLEOTIDE SEQUENCE [LARGE SCALE GENOMIC DNA]</scope>
    <source>
        <strain evidence="3 4">Oil-RF-744-FAT-WT-6-1</strain>
    </source>
</reference>
<evidence type="ECO:0000313" key="5">
    <source>
        <dbReference type="Proteomes" id="UP001605989"/>
    </source>
</evidence>
<dbReference type="InterPro" id="IPR031165">
    <property type="entry name" value="GNAT_YJDJ"/>
</dbReference>
<feature type="domain" description="N-acetyltransferase" evidence="1">
    <location>
        <begin position="2"/>
        <end position="90"/>
    </location>
</feature>
<dbReference type="AlphaFoldDB" id="A0A848BZ52"/>
<dbReference type="InterPro" id="IPR045057">
    <property type="entry name" value="Gcn5-rel_NAT"/>
</dbReference>
<evidence type="ECO:0000259" key="1">
    <source>
        <dbReference type="PROSITE" id="PS51729"/>
    </source>
</evidence>
<accession>A0A848BZ52</accession>
<dbReference type="EMBL" id="JABAFG010000009">
    <property type="protein sequence ID" value="NME28317.1"/>
    <property type="molecule type" value="Genomic_DNA"/>
</dbReference>
<organism evidence="3 4">
    <name type="scientific">Megasphaera hexanoica</name>
    <dbReference type="NCBI Taxonomy" id="1675036"/>
    <lineage>
        <taxon>Bacteria</taxon>
        <taxon>Bacillati</taxon>
        <taxon>Bacillota</taxon>
        <taxon>Negativicutes</taxon>
        <taxon>Veillonellales</taxon>
        <taxon>Veillonellaceae</taxon>
        <taxon>Megasphaera</taxon>
    </lineage>
</organism>
<name>A0A848BZ52_9FIRM</name>
<dbReference type="EC" id="2.3.1.-" evidence="2"/>
<evidence type="ECO:0000313" key="2">
    <source>
        <dbReference type="EMBL" id="MFG6273436.1"/>
    </source>
</evidence>
<dbReference type="PANTHER" id="PTHR31435:SF9">
    <property type="entry name" value="PROTEIN NATD1"/>
    <property type="match status" value="1"/>
</dbReference>
<proteinExistence type="predicted"/>
<reference evidence="2 5" key="2">
    <citation type="submission" date="2024-10" db="EMBL/GenBank/DDBJ databases">
        <authorList>
            <person name="Sang B.-I."/>
            <person name="Prabhaharan D."/>
        </authorList>
    </citation>
    <scope>NUCLEOTIDE SEQUENCE [LARGE SCALE GENOMIC DNA]</scope>
    <source>
        <strain evidence="2 5">MH</strain>
    </source>
</reference>
<gene>
    <name evidence="2" type="ORF">ACGTZG_09570</name>
    <name evidence="3" type="ORF">HF872_06735</name>
</gene>
<dbReference type="EMBL" id="JBIEKR010000007">
    <property type="protein sequence ID" value="MFG6273436.1"/>
    <property type="molecule type" value="Genomic_DNA"/>
</dbReference>
<evidence type="ECO:0000313" key="4">
    <source>
        <dbReference type="Proteomes" id="UP000591071"/>
    </source>
</evidence>
<dbReference type="Gene3D" id="3.40.630.30">
    <property type="match status" value="1"/>
</dbReference>
<dbReference type="Proteomes" id="UP000591071">
    <property type="component" value="Unassembled WGS sequence"/>
</dbReference>
<dbReference type="PANTHER" id="PTHR31435">
    <property type="entry name" value="PROTEIN NATD1"/>
    <property type="match status" value="1"/>
</dbReference>
<evidence type="ECO:0000313" key="3">
    <source>
        <dbReference type="EMBL" id="NME28317.1"/>
    </source>
</evidence>